<evidence type="ECO:0000313" key="9">
    <source>
        <dbReference type="Proteomes" id="UP000243052"/>
    </source>
</evidence>
<dbReference type="Pfam" id="PF01472">
    <property type="entry name" value="PUA"/>
    <property type="match status" value="1"/>
</dbReference>
<protein>
    <recommendedName>
        <fullName evidence="5 6">Translation machinery-associated protein 20</fullName>
    </recommendedName>
</protein>
<dbReference type="CDD" id="cd21155">
    <property type="entry name" value="PUA_MCTS-1-like"/>
    <property type="match status" value="1"/>
</dbReference>
<evidence type="ECO:0000256" key="3">
    <source>
        <dbReference type="ARBA" id="ARBA00060251"/>
    </source>
</evidence>
<dbReference type="STRING" id="45286.A0A0X8HSQ3"/>
<dbReference type="EMBL" id="CP014244">
    <property type="protein sequence ID" value="AMD20751.1"/>
    <property type="molecule type" value="Genomic_DNA"/>
</dbReference>
<keyword evidence="9" id="KW-1185">Reference proteome</keyword>
<dbReference type="InterPro" id="IPR041366">
    <property type="entry name" value="Pre-PUA"/>
</dbReference>
<dbReference type="GO" id="GO:0003723">
    <property type="term" value="F:RNA binding"/>
    <property type="evidence" value="ECO:0007669"/>
    <property type="project" value="InterPro"/>
</dbReference>
<evidence type="ECO:0000256" key="1">
    <source>
        <dbReference type="ARBA" id="ARBA00004496"/>
    </source>
</evidence>
<proteinExistence type="inferred from homology"/>
<evidence type="ECO:0000256" key="6">
    <source>
        <dbReference type="PIRNR" id="PIRNR005067"/>
    </source>
</evidence>
<evidence type="ECO:0000256" key="2">
    <source>
        <dbReference type="ARBA" id="ARBA00022490"/>
    </source>
</evidence>
<dbReference type="PANTHER" id="PTHR22798:SF0">
    <property type="entry name" value="MALIGNANT T-CELL-AMPLIFIED SEQUENCE 1"/>
    <property type="match status" value="1"/>
</dbReference>
<dbReference type="GeneID" id="28724011"/>
<organism evidence="8 9">
    <name type="scientific">Eremothecium sinecaudum</name>
    <dbReference type="NCBI Taxonomy" id="45286"/>
    <lineage>
        <taxon>Eukaryota</taxon>
        <taxon>Fungi</taxon>
        <taxon>Dikarya</taxon>
        <taxon>Ascomycota</taxon>
        <taxon>Saccharomycotina</taxon>
        <taxon>Saccharomycetes</taxon>
        <taxon>Saccharomycetales</taxon>
        <taxon>Saccharomycetaceae</taxon>
        <taxon>Eremothecium</taxon>
    </lineage>
</organism>
<dbReference type="FunFam" id="3.10.400.20:FF:000001">
    <property type="entry name" value="Malignant T-cell-amplified sequence 1"/>
    <property type="match status" value="1"/>
</dbReference>
<dbReference type="Pfam" id="PF17832">
    <property type="entry name" value="Pre-PUA"/>
    <property type="match status" value="1"/>
</dbReference>
<dbReference type="GO" id="GO:0005737">
    <property type="term" value="C:cytoplasm"/>
    <property type="evidence" value="ECO:0007669"/>
    <property type="project" value="UniProtKB-SubCell"/>
</dbReference>
<dbReference type="PANTHER" id="PTHR22798">
    <property type="entry name" value="MCT-1 PROTEIN"/>
    <property type="match status" value="1"/>
</dbReference>
<comment type="function">
    <text evidence="3 6">Involved in translation.</text>
</comment>
<comment type="subcellular location">
    <subcellularLocation>
        <location evidence="1 6">Cytoplasm</location>
    </subcellularLocation>
</comment>
<dbReference type="GO" id="GO:0001731">
    <property type="term" value="P:formation of translation preinitiation complex"/>
    <property type="evidence" value="ECO:0007669"/>
    <property type="project" value="TreeGrafter"/>
</dbReference>
<accession>A0A0X8HSQ3</accession>
<comment type="similarity">
    <text evidence="4 6">Belongs to the TMA20 family.</text>
</comment>
<dbReference type="InterPro" id="IPR004521">
    <property type="entry name" value="Uncharacterised_CHP00451"/>
</dbReference>
<dbReference type="AlphaFoldDB" id="A0A0X8HSQ3"/>
<dbReference type="CDD" id="cd11609">
    <property type="entry name" value="MCT1_N"/>
    <property type="match status" value="1"/>
</dbReference>
<dbReference type="Proteomes" id="UP000243052">
    <property type="component" value="Chromosome iv"/>
</dbReference>
<evidence type="ECO:0000313" key="8">
    <source>
        <dbReference type="EMBL" id="AMD20751.1"/>
    </source>
</evidence>
<dbReference type="NCBIfam" id="TIGR00451">
    <property type="entry name" value="unchar_dom_2"/>
    <property type="match status" value="1"/>
</dbReference>
<dbReference type="OrthoDB" id="10249667at2759"/>
<dbReference type="RefSeq" id="XP_017987747.1">
    <property type="nucleotide sequence ID" value="XM_018132258.1"/>
</dbReference>
<evidence type="ECO:0000256" key="5">
    <source>
        <dbReference type="ARBA" id="ARBA00070056"/>
    </source>
</evidence>
<dbReference type="Gene3D" id="3.10.400.20">
    <property type="match status" value="1"/>
</dbReference>
<reference evidence="8 9" key="1">
    <citation type="submission" date="2016-01" db="EMBL/GenBank/DDBJ databases">
        <title>Genome sequence of the yeast Holleya sinecauda.</title>
        <authorList>
            <person name="Dietrich F.S."/>
        </authorList>
    </citation>
    <scope>NUCLEOTIDE SEQUENCE [LARGE SCALE GENOMIC DNA]</scope>
    <source>
        <strain evidence="8 9">ATCC 58844</strain>
    </source>
</reference>
<gene>
    <name evidence="8" type="ORF">AW171_hschr42662</name>
</gene>
<dbReference type="SUPFAM" id="SSF88697">
    <property type="entry name" value="PUA domain-like"/>
    <property type="match status" value="1"/>
</dbReference>
<dbReference type="SMART" id="SM00359">
    <property type="entry name" value="PUA"/>
    <property type="match status" value="1"/>
</dbReference>
<evidence type="ECO:0000256" key="4">
    <source>
        <dbReference type="ARBA" id="ARBA00061046"/>
    </source>
</evidence>
<dbReference type="InterPro" id="IPR016437">
    <property type="entry name" value="MCT-1/Tma20"/>
</dbReference>
<dbReference type="InterPro" id="IPR002478">
    <property type="entry name" value="PUA"/>
</dbReference>
<keyword evidence="2 6" id="KW-0963">Cytoplasm</keyword>
<dbReference type="PIRSF" id="PIRSF005067">
    <property type="entry name" value="Tma_RNA-bind_prd"/>
    <property type="match status" value="1"/>
</dbReference>
<evidence type="ECO:0000259" key="7">
    <source>
        <dbReference type="SMART" id="SM00359"/>
    </source>
</evidence>
<name>A0A0X8HSQ3_9SACH</name>
<dbReference type="InterPro" id="IPR015947">
    <property type="entry name" value="PUA-like_sf"/>
</dbReference>
<feature type="domain" description="PUA" evidence="7">
    <location>
        <begin position="91"/>
        <end position="172"/>
    </location>
</feature>
<sequence length="181" mass="20347">MFKKFSKEDIHTRTKVKSSVQRSLKTKLVEQFPKLEPVIDELIPKKAELQVIKCSGKIQLYTVGDEVYFFQNFDELIPTLKFVHKFPEAFPTVQVDRGAIKFVLSGANIMCPGLTSAGAKLPEDPGYEKDALVIVNAENKENALAVGRLLMSTNEIKSINKGHGVEMIHHLGDCLWNFNLD</sequence>
<dbReference type="PROSITE" id="PS50890">
    <property type="entry name" value="PUA"/>
    <property type="match status" value="1"/>
</dbReference>